<dbReference type="PANTHER" id="PTHR11603">
    <property type="entry name" value="AAA FAMILY ATPASE"/>
    <property type="match status" value="1"/>
</dbReference>
<dbReference type="Proteomes" id="UP000761534">
    <property type="component" value="Unassembled WGS sequence"/>
</dbReference>
<name>A0A642VAL3_9ASCO</name>
<dbReference type="AlphaFoldDB" id="A0A642VAL3"/>
<organism evidence="1 2">
    <name type="scientific">Trichomonascus ciferrii</name>
    <dbReference type="NCBI Taxonomy" id="44093"/>
    <lineage>
        <taxon>Eukaryota</taxon>
        <taxon>Fungi</taxon>
        <taxon>Dikarya</taxon>
        <taxon>Ascomycota</taxon>
        <taxon>Saccharomycotina</taxon>
        <taxon>Dipodascomycetes</taxon>
        <taxon>Dipodascales</taxon>
        <taxon>Trichomonascaceae</taxon>
        <taxon>Trichomonascus</taxon>
        <taxon>Trichomonascus ciferrii complex</taxon>
    </lineage>
</organism>
<accession>A0A642VAL3</accession>
<dbReference type="PANTHER" id="PTHR11603:SF132">
    <property type="entry name" value="C2H2-TYPE DOMAIN-CONTAINING PROTEIN"/>
    <property type="match status" value="1"/>
</dbReference>
<dbReference type="OrthoDB" id="5582146at2759"/>
<dbReference type="EMBL" id="SWFS01000093">
    <property type="protein sequence ID" value="KAA8916637.1"/>
    <property type="molecule type" value="Genomic_DNA"/>
</dbReference>
<evidence type="ECO:0000313" key="1">
    <source>
        <dbReference type="EMBL" id="KAA8916637.1"/>
    </source>
</evidence>
<keyword evidence="2" id="KW-1185">Reference proteome</keyword>
<gene>
    <name evidence="1" type="ORF">TRICI_001263</name>
</gene>
<dbReference type="InterPro" id="IPR052041">
    <property type="entry name" value="Nucleic_acid_metab_PIN/TRAM"/>
</dbReference>
<dbReference type="VEuPathDB" id="FungiDB:TRICI_001263"/>
<proteinExistence type="predicted"/>
<dbReference type="Gene3D" id="1.10.8.80">
    <property type="entry name" value="Magnesium chelatase subunit I, C-Terminal domain"/>
    <property type="match status" value="1"/>
</dbReference>
<sequence length="325" mass="37248">MTTPTRFEVLCQQLLEDEGFAVDVNLFAALIVSLVAGQNVVISTKEVLYLQKSISLVSIDFPLASNSSCAWNLEVKSRIGQEEQMANLREANWQKVQEYIAIRFATVKQSQITQFLTREPRQLDPTTGKGFREQTNRFVETESGVYHLPDWFLAIALVSAKKSQVNLISHMRFFLLHQHEATENVQHKLPAPQVKTVINEKYLQTMRQRMKSLTIIADIKRYMQDIVVFLRTHRLVRKGIPTKAVKDFDLLVRTLCILHDYEYATPSIVAIAARKVFPLKIELCHPEDEPTLNYGGDISIITNWLKKWDQGLIIEDVLNSVEPPL</sequence>
<evidence type="ECO:0000313" key="2">
    <source>
        <dbReference type="Proteomes" id="UP000761534"/>
    </source>
</evidence>
<protein>
    <submittedName>
        <fullName evidence="1">Uncharacterized protein</fullName>
    </submittedName>
</protein>
<comment type="caution">
    <text evidence="1">The sequence shown here is derived from an EMBL/GenBank/DDBJ whole genome shotgun (WGS) entry which is preliminary data.</text>
</comment>
<reference evidence="1" key="1">
    <citation type="journal article" date="2019" name="G3 (Bethesda)">
        <title>Genome Assemblies of Two Rare Opportunistic Yeast Pathogens: Diutina rugosa (syn. Candida rugosa) and Trichomonascus ciferrii (syn. Candida ciferrii).</title>
        <authorList>
            <person name="Mixao V."/>
            <person name="Saus E."/>
            <person name="Hansen A.P."/>
            <person name="Lass-Florl C."/>
            <person name="Gabaldon T."/>
        </authorList>
    </citation>
    <scope>NUCLEOTIDE SEQUENCE</scope>
    <source>
        <strain evidence="1">CBS 4856</strain>
    </source>
</reference>